<dbReference type="SUPFAM" id="SSF56784">
    <property type="entry name" value="HAD-like"/>
    <property type="match status" value="1"/>
</dbReference>
<protein>
    <recommendedName>
        <fullName evidence="2">Haloacid dehalogenase-like hydrolase</fullName>
    </recommendedName>
</protein>
<evidence type="ECO:0000313" key="1">
    <source>
        <dbReference type="EMBL" id="GAG22522.1"/>
    </source>
</evidence>
<name>X0WH51_9ZZZZ</name>
<dbReference type="Gene3D" id="3.40.50.1000">
    <property type="entry name" value="HAD superfamily/HAD-like"/>
    <property type="match status" value="1"/>
</dbReference>
<gene>
    <name evidence="1" type="ORF">S01H1_55095</name>
</gene>
<comment type="caution">
    <text evidence="1">The sequence shown here is derived from an EMBL/GenBank/DDBJ whole genome shotgun (WGS) entry which is preliminary data.</text>
</comment>
<proteinExistence type="predicted"/>
<dbReference type="EMBL" id="BARS01035792">
    <property type="protein sequence ID" value="GAG22522.1"/>
    <property type="molecule type" value="Genomic_DNA"/>
</dbReference>
<feature type="non-terminal residue" evidence="1">
    <location>
        <position position="1"/>
    </location>
</feature>
<reference evidence="1" key="1">
    <citation type="journal article" date="2014" name="Front. Microbiol.">
        <title>High frequency of phylogenetically diverse reductive dehalogenase-homologous genes in deep subseafloor sedimentary metagenomes.</title>
        <authorList>
            <person name="Kawai M."/>
            <person name="Futagami T."/>
            <person name="Toyoda A."/>
            <person name="Takaki Y."/>
            <person name="Nishi S."/>
            <person name="Hori S."/>
            <person name="Arai W."/>
            <person name="Tsubouchi T."/>
            <person name="Morono Y."/>
            <person name="Uchiyama I."/>
            <person name="Ito T."/>
            <person name="Fujiyama A."/>
            <person name="Inagaki F."/>
            <person name="Takami H."/>
        </authorList>
    </citation>
    <scope>NUCLEOTIDE SEQUENCE</scope>
    <source>
        <strain evidence="1">Expedition CK06-06</strain>
    </source>
</reference>
<sequence>RKYTDLTFQPMKELIAYLQQNDFKTYIVSGGGVEFMRPWTKTAYGIVPEQVIGSSVVTEFRMKDGKPVLVRQPKVFFIDDKEGKAIAIQKFIGRRPIASFGNADHDIPMIQWTLAGDRRRLGMIVHHTDAEREFAYDRKSIVGTLDKGIDRAQKGGWHLIDMAKDWKTVFAEQ</sequence>
<evidence type="ECO:0008006" key="2">
    <source>
        <dbReference type="Google" id="ProtNLM"/>
    </source>
</evidence>
<dbReference type="CDD" id="cd01427">
    <property type="entry name" value="HAD_like"/>
    <property type="match status" value="1"/>
</dbReference>
<dbReference type="InterPro" id="IPR036412">
    <property type="entry name" value="HAD-like_sf"/>
</dbReference>
<organism evidence="1">
    <name type="scientific">marine sediment metagenome</name>
    <dbReference type="NCBI Taxonomy" id="412755"/>
    <lineage>
        <taxon>unclassified sequences</taxon>
        <taxon>metagenomes</taxon>
        <taxon>ecological metagenomes</taxon>
    </lineage>
</organism>
<dbReference type="InterPro" id="IPR023214">
    <property type="entry name" value="HAD_sf"/>
</dbReference>
<accession>X0WH51</accession>
<dbReference type="AlphaFoldDB" id="X0WH51"/>